<keyword evidence="3" id="KW-1185">Reference proteome</keyword>
<dbReference type="Gene3D" id="3.60.15.10">
    <property type="entry name" value="Ribonuclease Z/Hydroxyacylglutathione hydrolase-like"/>
    <property type="match status" value="1"/>
</dbReference>
<comment type="caution">
    <text evidence="2">The sequence shown here is derived from an EMBL/GenBank/DDBJ whole genome shotgun (WGS) entry which is preliminary data.</text>
</comment>
<reference evidence="2 3" key="1">
    <citation type="submission" date="2022-11" db="EMBL/GenBank/DDBJ databases">
        <title>Minimal conservation of predation-associated metabolite biosynthetic gene clusters underscores biosynthetic potential of Myxococcota including descriptions for ten novel species: Archangium lansinium sp. nov., Myxococcus landrumus sp. nov., Nannocystis bai.</title>
        <authorList>
            <person name="Ahearne A."/>
            <person name="Stevens C."/>
            <person name="Dowd S."/>
        </authorList>
    </citation>
    <scope>NUCLEOTIDE SEQUENCE [LARGE SCALE GENOMIC DNA]</scope>
    <source>
        <strain evidence="2 3">NCWAL01</strain>
    </source>
</reference>
<name>A0ABT5DS02_9BACT</name>
<protein>
    <submittedName>
        <fullName evidence="2">3',5'-cyclic-nucleotide phosphodiesterase</fullName>
    </submittedName>
</protein>
<accession>A0ABT5DS02</accession>
<dbReference type="InterPro" id="IPR036866">
    <property type="entry name" value="RibonucZ/Hydroxyglut_hydro"/>
</dbReference>
<evidence type="ECO:0000313" key="2">
    <source>
        <dbReference type="EMBL" id="MDC0715141.1"/>
    </source>
</evidence>
<dbReference type="SUPFAM" id="SSF56281">
    <property type="entry name" value="Metallo-hydrolase/oxidoreductase"/>
    <property type="match status" value="1"/>
</dbReference>
<dbReference type="PRINTS" id="PR00388">
    <property type="entry name" value="PDIESTERASE2"/>
</dbReference>
<feature type="domain" description="Metallo-beta-lactamase" evidence="1">
    <location>
        <begin position="17"/>
        <end position="198"/>
    </location>
</feature>
<dbReference type="SMART" id="SM00849">
    <property type="entry name" value="Lactamase_B"/>
    <property type="match status" value="1"/>
</dbReference>
<evidence type="ECO:0000259" key="1">
    <source>
        <dbReference type="SMART" id="SM00849"/>
    </source>
</evidence>
<dbReference type="Pfam" id="PF12706">
    <property type="entry name" value="Lactamase_B_2"/>
    <property type="match status" value="1"/>
</dbReference>
<dbReference type="EMBL" id="JAQNDM010000002">
    <property type="protein sequence ID" value="MDC0715141.1"/>
    <property type="molecule type" value="Genomic_DNA"/>
</dbReference>
<proteinExistence type="predicted"/>
<gene>
    <name evidence="2" type="ORF">POL68_42225</name>
</gene>
<dbReference type="InterPro" id="IPR000396">
    <property type="entry name" value="Pdiesterase2"/>
</dbReference>
<dbReference type="RefSeq" id="WP_272145816.1">
    <property type="nucleotide sequence ID" value="NZ_JAQNDM010000002.1"/>
</dbReference>
<organism evidence="2 3">
    <name type="scientific">Stigmatella ashevillensis</name>
    <dbReference type="NCBI Taxonomy" id="2995309"/>
    <lineage>
        <taxon>Bacteria</taxon>
        <taxon>Pseudomonadati</taxon>
        <taxon>Myxococcota</taxon>
        <taxon>Myxococcia</taxon>
        <taxon>Myxococcales</taxon>
        <taxon>Cystobacterineae</taxon>
        <taxon>Archangiaceae</taxon>
        <taxon>Stigmatella</taxon>
    </lineage>
</organism>
<dbReference type="Proteomes" id="UP001221838">
    <property type="component" value="Unassembled WGS sequence"/>
</dbReference>
<dbReference type="CDD" id="cd07735">
    <property type="entry name" value="class_II_PDE_MBL-fold"/>
    <property type="match status" value="1"/>
</dbReference>
<dbReference type="PANTHER" id="PTHR28283">
    <property type="entry name" value="3',5'-CYCLIC-NUCLEOTIDE PHOSPHODIESTERASE 1"/>
    <property type="match status" value="1"/>
</dbReference>
<dbReference type="PANTHER" id="PTHR28283:SF1">
    <property type="entry name" value="3',5'-CYCLIC-NUCLEOTIDE PHOSPHODIESTERASE 1"/>
    <property type="match status" value="1"/>
</dbReference>
<dbReference type="InterPro" id="IPR001279">
    <property type="entry name" value="Metallo-B-lactamas"/>
</dbReference>
<sequence>MKLKVLGCHGGELPSCRTTCFLLDEVLALDAGALTSSLSLEQLCKVDDILIGHSHFDHTKDLPLLADLVIGRREHPVTIHASRECARSLRNSMFNNELWPDFTRIPTRKAPVLRIKPFRAGSTFQIGPYTVQSVPVSHPVESCGFIITRGKTALAMSGDTGPTDRLWKALNQAKNLKALLVETSFPNALQQLADLSGHLTPRTLQSELAKFNRNGTEVLLYHLKPAFVSQLKRELAGLPVEILELGDSFEF</sequence>
<evidence type="ECO:0000313" key="3">
    <source>
        <dbReference type="Proteomes" id="UP001221838"/>
    </source>
</evidence>